<dbReference type="InterPro" id="IPR019563">
    <property type="entry name" value="GH97_catalytic"/>
</dbReference>
<dbReference type="InterPro" id="IPR052720">
    <property type="entry name" value="Glycosyl_hydrolase_97"/>
</dbReference>
<dbReference type="InterPro" id="IPR029483">
    <property type="entry name" value="GH97_C"/>
</dbReference>
<keyword evidence="6" id="KW-0732">Signal</keyword>
<dbReference type="SUPFAM" id="SSF55486">
    <property type="entry name" value="Metalloproteases ('zincins'), catalytic domain"/>
    <property type="match status" value="1"/>
</dbReference>
<evidence type="ECO:0000256" key="2">
    <source>
        <dbReference type="ARBA" id="ARBA00011245"/>
    </source>
</evidence>
<dbReference type="EC" id="3.2.1.22" evidence="10"/>
<proteinExistence type="predicted"/>
<dbReference type="GO" id="GO:0030246">
    <property type="term" value="F:carbohydrate binding"/>
    <property type="evidence" value="ECO:0007669"/>
    <property type="project" value="InterPro"/>
</dbReference>
<dbReference type="Gene3D" id="2.70.98.10">
    <property type="match status" value="1"/>
</dbReference>
<evidence type="ECO:0000313" key="10">
    <source>
        <dbReference type="EMBL" id="TSE49838.1"/>
    </source>
</evidence>
<evidence type="ECO:0000256" key="3">
    <source>
        <dbReference type="ARBA" id="ARBA00022801"/>
    </source>
</evidence>
<dbReference type="RefSeq" id="WP_143888360.1">
    <property type="nucleotide sequence ID" value="NZ_RWHZ01000007.1"/>
</dbReference>
<gene>
    <name evidence="10" type="ORF">EH214_00863</name>
</gene>
<reference evidence="10 11" key="1">
    <citation type="journal article" date="2019" name="Nat. Commun.">
        <title>Gram positive-like bacteriocins with broad spectrum anti-Bacteroidales activity encoded on mobile elements of the human gut microbiota.</title>
        <authorList>
            <person name="Bechon N."/>
            <person name="Coyne M.J.Jr."/>
            <person name="Laclare-Mceneany V."/>
            <person name="Chatzidaki-Livanis M."/>
            <person name="Ghigo J.-M."/>
            <person name="Comstock L.E."/>
        </authorList>
    </citation>
    <scope>NUCLEOTIDE SEQUENCE [LARGE SCALE GENOMIC DNA]</scope>
    <source>
        <strain evidence="10 11">CL01T12C17</strain>
    </source>
</reference>
<comment type="caution">
    <text evidence="10">The sequence shown here is derived from an EMBL/GenBank/DDBJ whole genome shotgun (WGS) entry which is preliminary data.</text>
</comment>
<organism evidence="10 11">
    <name type="scientific">Phocaeicola vulgatus</name>
    <name type="common">Bacteroides vulgatus</name>
    <dbReference type="NCBI Taxonomy" id="821"/>
    <lineage>
        <taxon>Bacteria</taxon>
        <taxon>Pseudomonadati</taxon>
        <taxon>Bacteroidota</taxon>
        <taxon>Bacteroidia</taxon>
        <taxon>Bacteroidales</taxon>
        <taxon>Bacteroidaceae</taxon>
        <taxon>Phocaeicola</taxon>
    </lineage>
</organism>
<comment type="subunit">
    <text evidence="2">Monomer.</text>
</comment>
<dbReference type="InterPro" id="IPR013785">
    <property type="entry name" value="Aldolase_TIM"/>
</dbReference>
<name>A0A663A3D3_PHOVU</name>
<dbReference type="Pfam" id="PF14509">
    <property type="entry name" value="GH97_C"/>
    <property type="match status" value="1"/>
</dbReference>
<dbReference type="Proteomes" id="UP000408523">
    <property type="component" value="Unassembled WGS sequence"/>
</dbReference>
<evidence type="ECO:0000259" key="7">
    <source>
        <dbReference type="Pfam" id="PF10566"/>
    </source>
</evidence>
<dbReference type="GO" id="GO:0004557">
    <property type="term" value="F:alpha-galactosidase activity"/>
    <property type="evidence" value="ECO:0007669"/>
    <property type="project" value="UniProtKB-EC"/>
</dbReference>
<dbReference type="Pfam" id="PF10566">
    <property type="entry name" value="Glyco_hydro_97"/>
    <property type="match status" value="1"/>
</dbReference>
<dbReference type="InterPro" id="IPR029486">
    <property type="entry name" value="GH97_N"/>
</dbReference>
<dbReference type="PANTHER" id="PTHR35803">
    <property type="entry name" value="GLUCAN 1,4-ALPHA-GLUCOSIDASE SUSB-RELATED"/>
    <property type="match status" value="1"/>
</dbReference>
<evidence type="ECO:0000256" key="1">
    <source>
        <dbReference type="ARBA" id="ARBA00001913"/>
    </source>
</evidence>
<evidence type="ECO:0000256" key="5">
    <source>
        <dbReference type="ARBA" id="ARBA00023295"/>
    </source>
</evidence>
<sequence precursor="true">MKNNKKLCFAILSLLLLIGNASLAAKEKKYVLSSPDGTLKVEISAGNELAYQVMHGNDTILSHSNIGLVLENGTIVGKTPRITGERRRKIKDNIESPFYRFKEFVATGNELDLKLKGGFGIIFRAYNEGVAYRFYTTQSSDIIIKEEQAEFNFKEDYTAYLPYTTNDKKPMAMAYQNVYDITPLSKAQPKLAFLPVTVDCGSVKLTLLESDLEAYPGMFVQSQQGKYGLKGVFAPYPAKTDFYPWRKQEYVTETTDFISRSRGSRSYPWRVLAITEKDTDMPVNNLVYALASPNRIGDTSWIKTGKVAWDWWNDWNLKGVPFKAGINMDTYKYYIDFASRNGLEFIVLDEGWYAPKSGDMLTVIPELDLPELIAYGKSKGVEIVLWTVFNVLDSQLEAACKKYADMGIKGFKVDFLDRDDQTAVEMVYRIAEMTARYKLTLDLHGIYKPTGINRTYPHIINFESVFGMEEVKWTDIKNNMPLYDVTFPYIRMMAGPVDYTPGAMRNATKADWRAMYYTPASMGTRCHQLAAYIVHDSPFTMLCDAPTNYLNEQECVDFIASLPVEVDSTFIASGELGKYIVTVRKKDVNWYIGGMTNWDERDVQLDFSFLPEGMSYTAVLFKDGVNANKQAEDYRKETIRIDKDSRLTLHLASGGGFAMKLELCPVHGQVTGIPEGKNIPSFYQKYIETEGLYVTSSGKVSDEALLKACDIISLMLAKRPDVKAHMVKKGCHVMIIGKDEETCDLPEFAHICNCEDSIKYWNWRARGFGGAPEDEFSSSCGEENLLALPQDKYVGENILIHEFAHLIHTVGIVGVEPDFNERLEALRQNAIRKGLWEKTYAVSNKEEYFAECVQSFFNCNRYAEPANGVHNWVNRRTKLKTYDPDMYRLLQEYFYEIEIPIHNVVHE</sequence>
<feature type="domain" description="Glycosyl-hydrolase 97 N-terminal" evidence="8">
    <location>
        <begin position="32"/>
        <end position="293"/>
    </location>
</feature>
<dbReference type="Gene3D" id="3.20.20.70">
    <property type="entry name" value="Aldolase class I"/>
    <property type="match status" value="1"/>
</dbReference>
<keyword evidence="3 10" id="KW-0378">Hydrolase</keyword>
<dbReference type="SUPFAM" id="SSF51445">
    <property type="entry name" value="(Trans)glycosidases"/>
    <property type="match status" value="1"/>
</dbReference>
<dbReference type="EMBL" id="RWHZ01000007">
    <property type="protein sequence ID" value="TSE49838.1"/>
    <property type="molecule type" value="Genomic_DNA"/>
</dbReference>
<dbReference type="InterPro" id="IPR024079">
    <property type="entry name" value="MetalloPept_cat_dom_sf"/>
</dbReference>
<feature type="chain" id="PRO_5024817880" evidence="6">
    <location>
        <begin position="25"/>
        <end position="907"/>
    </location>
</feature>
<feature type="domain" description="Glycosyl-hydrolase 97 C-terminal oligomerisation" evidence="9">
    <location>
        <begin position="567"/>
        <end position="661"/>
    </location>
</feature>
<dbReference type="InterPro" id="IPR014718">
    <property type="entry name" value="GH-type_carb-bd"/>
</dbReference>
<dbReference type="GO" id="GO:0008237">
    <property type="term" value="F:metallopeptidase activity"/>
    <property type="evidence" value="ECO:0007669"/>
    <property type="project" value="InterPro"/>
</dbReference>
<evidence type="ECO:0000259" key="9">
    <source>
        <dbReference type="Pfam" id="PF14509"/>
    </source>
</evidence>
<comment type="cofactor">
    <cofactor evidence="1">
        <name>Ca(2+)</name>
        <dbReference type="ChEBI" id="CHEBI:29108"/>
    </cofactor>
</comment>
<protein>
    <submittedName>
        <fullName evidence="10">Retaining alpha-galactosidase</fullName>
        <ecNumber evidence="10">3.2.1.22</ecNumber>
    </submittedName>
</protein>
<keyword evidence="5 10" id="KW-0326">Glycosidase</keyword>
<dbReference type="InterPro" id="IPR017853">
    <property type="entry name" value="GH"/>
</dbReference>
<dbReference type="Gene3D" id="2.60.40.1180">
    <property type="entry name" value="Golgi alpha-mannosidase II"/>
    <property type="match status" value="1"/>
</dbReference>
<dbReference type="PANTHER" id="PTHR35803:SF2">
    <property type="entry name" value="RETAINING ALPHA-GALACTOSIDASE"/>
    <property type="match status" value="1"/>
</dbReference>
<accession>A0A663A3D3</accession>
<dbReference type="Gene3D" id="3.40.390.10">
    <property type="entry name" value="Collagenase (Catalytic Domain)"/>
    <property type="match status" value="1"/>
</dbReference>
<dbReference type="AlphaFoldDB" id="A0A663A3D3"/>
<evidence type="ECO:0000256" key="6">
    <source>
        <dbReference type="SAM" id="SignalP"/>
    </source>
</evidence>
<evidence type="ECO:0000256" key="4">
    <source>
        <dbReference type="ARBA" id="ARBA00022837"/>
    </source>
</evidence>
<evidence type="ECO:0000313" key="11">
    <source>
        <dbReference type="Proteomes" id="UP000408523"/>
    </source>
</evidence>
<dbReference type="Pfam" id="PF14508">
    <property type="entry name" value="GH97_N"/>
    <property type="match status" value="1"/>
</dbReference>
<feature type="domain" description="Glycosyl-hydrolase 97 catalytic" evidence="7">
    <location>
        <begin position="311"/>
        <end position="465"/>
    </location>
</feature>
<keyword evidence="4" id="KW-0106">Calcium</keyword>
<feature type="signal peptide" evidence="6">
    <location>
        <begin position="1"/>
        <end position="24"/>
    </location>
</feature>
<evidence type="ECO:0000259" key="8">
    <source>
        <dbReference type="Pfam" id="PF14508"/>
    </source>
</evidence>
<dbReference type="InterPro" id="IPR013780">
    <property type="entry name" value="Glyco_hydro_b"/>
</dbReference>